<gene>
    <name evidence="3" type="ORF">IBL28_06625</name>
</gene>
<feature type="region of interest" description="Disordered" evidence="1">
    <location>
        <begin position="156"/>
        <end position="187"/>
    </location>
</feature>
<dbReference type="EMBL" id="JACVDC010000012">
    <property type="protein sequence ID" value="MBC9795633.1"/>
    <property type="molecule type" value="Genomic_DNA"/>
</dbReference>
<dbReference type="AlphaFoldDB" id="A0A926JQW3"/>
<evidence type="ECO:0000256" key="2">
    <source>
        <dbReference type="SAM" id="Phobius"/>
    </source>
</evidence>
<dbReference type="Proteomes" id="UP000653730">
    <property type="component" value="Unassembled WGS sequence"/>
</dbReference>
<accession>A0A926JQW3</accession>
<evidence type="ECO:0000256" key="1">
    <source>
        <dbReference type="SAM" id="MobiDB-lite"/>
    </source>
</evidence>
<dbReference type="RefSeq" id="WP_187964781.1">
    <property type="nucleotide sequence ID" value="NZ_JACVDC010000012.1"/>
</dbReference>
<reference evidence="3 4" key="1">
    <citation type="submission" date="2020-09" db="EMBL/GenBank/DDBJ databases">
        <title>Sinomicrobium weinanense sp. nov., a halophilic bacteria isolated from saline-alkali soil.</title>
        <authorList>
            <person name="Wu P."/>
            <person name="Ren H."/>
            <person name="Mei Y."/>
            <person name="Liang Y."/>
            <person name="Chen Z."/>
        </authorList>
    </citation>
    <scope>NUCLEOTIDE SEQUENCE [LARGE SCALE GENOMIC DNA]</scope>
    <source>
        <strain evidence="3 4">FJxs</strain>
    </source>
</reference>
<sequence>MNRYSFNFQNGKSSRYLLFGFLGAIAGVSLFIASDVVKFIDSTTLGTILIILTLFVPIGTGLYFFIKHGKAKDIITTDDTGFTSKHYGRVAYADIVKIYNFGPLGAPPPSLKMRLRSGKKLAWFLTREGSKYNKPEDAEIFEGFILELSQRLEKVHGEEREELPETRGTSGIEKTTEETGVQDETPDRQIKKVIRRNNKGVWTIPLGLAFGLLALARTCGDDWFKQKDPDFIKIMQDNKELHDTYLKEAKHIVNEKLKTEGRLFLYTNDMDAKLTLLPPVRYDNPLGIPAFQYNNAVNDLRAFIRNPDSLKLPLVLITGQKNIRELKPAPWNITDSTDKAVFFRIYDPEHRIKPAYAAKEIDSSDYPVLDLTWKAPLYDTVPIAKSITRSLPGMAMMLSRIKHGSPSCKFYMAAREKDSITEGLFKQSIKVLNKQMYRVEVDTTAFVLKVQGS</sequence>
<feature type="transmembrane region" description="Helical" evidence="2">
    <location>
        <begin position="200"/>
        <end position="216"/>
    </location>
</feature>
<protein>
    <submittedName>
        <fullName evidence="3">Uncharacterized protein</fullName>
    </submittedName>
</protein>
<keyword evidence="2" id="KW-0472">Membrane</keyword>
<keyword evidence="2" id="KW-0812">Transmembrane</keyword>
<feature type="transmembrane region" description="Helical" evidence="2">
    <location>
        <begin position="16"/>
        <end position="33"/>
    </location>
</feature>
<feature type="compositionally biased region" description="Basic and acidic residues" evidence="1">
    <location>
        <begin position="156"/>
        <end position="165"/>
    </location>
</feature>
<name>A0A926JQW3_9FLAO</name>
<evidence type="ECO:0000313" key="4">
    <source>
        <dbReference type="Proteomes" id="UP000653730"/>
    </source>
</evidence>
<keyword evidence="2" id="KW-1133">Transmembrane helix</keyword>
<comment type="caution">
    <text evidence="3">The sequence shown here is derived from an EMBL/GenBank/DDBJ whole genome shotgun (WGS) entry which is preliminary data.</text>
</comment>
<keyword evidence="4" id="KW-1185">Reference proteome</keyword>
<feature type="transmembrane region" description="Helical" evidence="2">
    <location>
        <begin position="45"/>
        <end position="66"/>
    </location>
</feature>
<evidence type="ECO:0000313" key="3">
    <source>
        <dbReference type="EMBL" id="MBC9795633.1"/>
    </source>
</evidence>
<proteinExistence type="predicted"/>
<organism evidence="3 4">
    <name type="scientific">Sinomicrobium weinanense</name>
    <dbReference type="NCBI Taxonomy" id="2842200"/>
    <lineage>
        <taxon>Bacteria</taxon>
        <taxon>Pseudomonadati</taxon>
        <taxon>Bacteroidota</taxon>
        <taxon>Flavobacteriia</taxon>
        <taxon>Flavobacteriales</taxon>
        <taxon>Flavobacteriaceae</taxon>
        <taxon>Sinomicrobium</taxon>
    </lineage>
</organism>